<dbReference type="EMBL" id="CP011391">
    <property type="protein sequence ID" value="AMK55693.1"/>
    <property type="molecule type" value="Genomic_DNA"/>
</dbReference>
<organism evidence="1 2">
    <name type="scientific">Faecalibaculum rodentium</name>
    <dbReference type="NCBI Taxonomy" id="1702221"/>
    <lineage>
        <taxon>Bacteria</taxon>
        <taxon>Bacillati</taxon>
        <taxon>Bacillota</taxon>
        <taxon>Erysipelotrichia</taxon>
        <taxon>Erysipelotrichales</taxon>
        <taxon>Erysipelotrichaceae</taxon>
        <taxon>Faecalibaculum</taxon>
    </lineage>
</organism>
<proteinExistence type="predicted"/>
<dbReference type="AlphaFoldDB" id="A0A140DYG6"/>
<accession>A0A140DYG6</accession>
<name>A0A140DYG6_9FIRM</name>
<evidence type="ECO:0000313" key="1">
    <source>
        <dbReference type="EMBL" id="AMK55693.1"/>
    </source>
</evidence>
<sequence length="60" mass="6855">MLDADQNIHNVLLSGSAQESSCLTWVRCVVSDRPFILVLPIYTFTIPSPPPRIKRFNRLQ</sequence>
<protein>
    <submittedName>
        <fullName evidence="1">Uncharacterized protein</fullName>
    </submittedName>
</protein>
<dbReference type="Proteomes" id="UP000069771">
    <property type="component" value="Chromosome"/>
</dbReference>
<reference evidence="1 2" key="1">
    <citation type="journal article" date="2016" name="Gut Pathog.">
        <title>Whole genome sequencing of "Faecalibaculum rodentium" ALO17, isolated from C57BL/6J laboratory mouse feces.</title>
        <authorList>
            <person name="Lim S."/>
            <person name="Chang D.H."/>
            <person name="Ahn S."/>
            <person name="Kim B.C."/>
        </authorList>
    </citation>
    <scope>NUCLEOTIDE SEQUENCE [LARGE SCALE GENOMIC DNA]</scope>
    <source>
        <strain evidence="1 2">Alo17</strain>
    </source>
</reference>
<evidence type="ECO:0000313" key="2">
    <source>
        <dbReference type="Proteomes" id="UP000069771"/>
    </source>
</evidence>
<keyword evidence="2" id="KW-1185">Reference proteome</keyword>
<dbReference type="KEGG" id="fro:AALO17_25590"/>
<gene>
    <name evidence="1" type="ORF">AALO17_25590</name>
</gene>
<dbReference type="STRING" id="1702221.AALO17_25590"/>